<keyword evidence="5" id="KW-1185">Reference proteome</keyword>
<dbReference type="CDD" id="cd05300">
    <property type="entry name" value="2-Hacid_dh_1"/>
    <property type="match status" value="1"/>
</dbReference>
<evidence type="ECO:0000313" key="4">
    <source>
        <dbReference type="EMBL" id="GBG33341.1"/>
    </source>
</evidence>
<dbReference type="InParanoid" id="A0A2R5GY23"/>
<reference evidence="4 5" key="1">
    <citation type="submission" date="2017-12" db="EMBL/GenBank/DDBJ databases">
        <title>Sequencing, de novo assembly and annotation of complete genome of a new Thraustochytrid species, strain FCC1311.</title>
        <authorList>
            <person name="Sedici K."/>
            <person name="Godart F."/>
            <person name="Aiese Cigliano R."/>
            <person name="Sanseverino W."/>
            <person name="Barakat M."/>
            <person name="Ortet P."/>
            <person name="Marechal E."/>
            <person name="Cagnac O."/>
            <person name="Amato A."/>
        </authorList>
    </citation>
    <scope>NUCLEOTIDE SEQUENCE [LARGE SCALE GENOMIC DNA]</scope>
</reference>
<dbReference type="GO" id="GO:0016491">
    <property type="term" value="F:oxidoreductase activity"/>
    <property type="evidence" value="ECO:0007669"/>
    <property type="project" value="UniProtKB-KW"/>
</dbReference>
<name>A0A2R5GY23_9STRA</name>
<dbReference type="PANTHER" id="PTHR43333">
    <property type="entry name" value="2-HACID_DH_C DOMAIN-CONTAINING PROTEIN"/>
    <property type="match status" value="1"/>
</dbReference>
<evidence type="ECO:0000256" key="2">
    <source>
        <dbReference type="ARBA" id="ARBA00023027"/>
    </source>
</evidence>
<dbReference type="EMBL" id="BEYU01000154">
    <property type="protein sequence ID" value="GBG33341.1"/>
    <property type="molecule type" value="Genomic_DNA"/>
</dbReference>
<evidence type="ECO:0000313" key="5">
    <source>
        <dbReference type="Proteomes" id="UP000241890"/>
    </source>
</evidence>
<evidence type="ECO:0000259" key="3">
    <source>
        <dbReference type="Pfam" id="PF02826"/>
    </source>
</evidence>
<comment type="caution">
    <text evidence="4">The sequence shown here is derived from an EMBL/GenBank/DDBJ whole genome shotgun (WGS) entry which is preliminary data.</text>
</comment>
<dbReference type="AlphaFoldDB" id="A0A2R5GY23"/>
<accession>A0A2R5GY23</accession>
<protein>
    <submittedName>
        <fullName evidence="4">D-3-phosphoglycerate dehydrogenase</fullName>
    </submittedName>
</protein>
<dbReference type="InterPro" id="IPR036291">
    <property type="entry name" value="NAD(P)-bd_dom_sf"/>
</dbReference>
<dbReference type="InterPro" id="IPR006140">
    <property type="entry name" value="D-isomer_DH_NAD-bd"/>
</dbReference>
<organism evidence="4 5">
    <name type="scientific">Hondaea fermentalgiana</name>
    <dbReference type="NCBI Taxonomy" id="2315210"/>
    <lineage>
        <taxon>Eukaryota</taxon>
        <taxon>Sar</taxon>
        <taxon>Stramenopiles</taxon>
        <taxon>Bigyra</taxon>
        <taxon>Labyrinthulomycetes</taxon>
        <taxon>Thraustochytrida</taxon>
        <taxon>Thraustochytriidae</taxon>
        <taxon>Hondaea</taxon>
    </lineage>
</organism>
<dbReference type="Proteomes" id="UP000241890">
    <property type="component" value="Unassembled WGS sequence"/>
</dbReference>
<evidence type="ECO:0000256" key="1">
    <source>
        <dbReference type="ARBA" id="ARBA00023002"/>
    </source>
</evidence>
<dbReference type="OrthoDB" id="298012at2759"/>
<feature type="domain" description="D-isomer specific 2-hydroxyacid dehydrogenase NAD-binding" evidence="3">
    <location>
        <begin position="168"/>
        <end position="340"/>
    </location>
</feature>
<dbReference type="GO" id="GO:0051287">
    <property type="term" value="F:NAD binding"/>
    <property type="evidence" value="ECO:0007669"/>
    <property type="project" value="InterPro"/>
</dbReference>
<keyword evidence="2" id="KW-0520">NAD</keyword>
<dbReference type="Gene3D" id="3.40.50.720">
    <property type="entry name" value="NAD(P)-binding Rossmann-like Domain"/>
    <property type="match status" value="2"/>
</dbReference>
<proteinExistence type="predicted"/>
<keyword evidence="1" id="KW-0560">Oxidoreductase</keyword>
<dbReference type="PANTHER" id="PTHR43333:SF1">
    <property type="entry name" value="D-ISOMER SPECIFIC 2-HYDROXYACID DEHYDROGENASE NAD-BINDING DOMAIN-CONTAINING PROTEIN"/>
    <property type="match status" value="1"/>
</dbReference>
<gene>
    <name evidence="4" type="ORF">FCC1311_095642</name>
</gene>
<sequence>MLNAVRRTALRAGSETGRRKSSAAALLHGGLRTMATYDAPTKVLVVTKPSYKVSNAIMESRHIVADEKIEFVIAESADDLLAKHSKEELADLSGVLLTPQFASADLGKLLEPEAELANVKWIHSFSAGVDHMADLLAGTLSKSRTDIAVSNGRGAFSSSLAEYIILGCLHFNKKVPRCQQNKREKRYDRFTMPVLKGKTIGFVGFGHIAKSAARIAKDSFGMKIAAVRRNPDKSDSALADQVYTDKVELARNSDFVVCTLPGTPATVKFCDQALFDAMPDGAVFVSCGRGSAVDEAALAKHLREERLFAALDVFEQEPLPESSELWDVPDDRLLITAHNADLTEDFFELGWETFRKNFHRFRAGEPLDTPVDKAHGY</sequence>
<dbReference type="SUPFAM" id="SSF51735">
    <property type="entry name" value="NAD(P)-binding Rossmann-fold domains"/>
    <property type="match status" value="1"/>
</dbReference>
<dbReference type="Pfam" id="PF02826">
    <property type="entry name" value="2-Hacid_dh_C"/>
    <property type="match status" value="1"/>
</dbReference>